<dbReference type="InterPro" id="IPR042295">
    <property type="entry name" value="NarX-like_N_sf"/>
</dbReference>
<evidence type="ECO:0000256" key="2">
    <source>
        <dbReference type="ARBA" id="ARBA00022692"/>
    </source>
</evidence>
<evidence type="ECO:0000256" key="1">
    <source>
        <dbReference type="ARBA" id="ARBA00004141"/>
    </source>
</evidence>
<gene>
    <name evidence="7" type="ORF">H1B31_03925</name>
</gene>
<evidence type="ECO:0000259" key="6">
    <source>
        <dbReference type="PROSITE" id="PS50885"/>
    </source>
</evidence>
<comment type="subcellular location">
    <subcellularLocation>
        <location evidence="1">Membrane</location>
        <topology evidence="1">Multi-pass membrane protein</topology>
    </subcellularLocation>
</comment>
<keyword evidence="8" id="KW-1185">Reference proteome</keyword>
<dbReference type="GO" id="GO:0007165">
    <property type="term" value="P:signal transduction"/>
    <property type="evidence" value="ECO:0007669"/>
    <property type="project" value="InterPro"/>
</dbReference>
<organism evidence="7 8">
    <name type="scientific">Selenomonas timonae</name>
    <dbReference type="NCBI Taxonomy" id="2754044"/>
    <lineage>
        <taxon>Bacteria</taxon>
        <taxon>Bacillati</taxon>
        <taxon>Bacillota</taxon>
        <taxon>Negativicutes</taxon>
        <taxon>Selenomonadales</taxon>
        <taxon>Selenomonadaceae</taxon>
        <taxon>Selenomonas</taxon>
    </lineage>
</organism>
<dbReference type="CDD" id="cd06225">
    <property type="entry name" value="HAMP"/>
    <property type="match status" value="1"/>
</dbReference>
<keyword evidence="2 5" id="KW-0812">Transmembrane</keyword>
<dbReference type="AlphaFoldDB" id="A0A7G7VLU5"/>
<keyword evidence="4 5" id="KW-0472">Membrane</keyword>
<dbReference type="Gene3D" id="1.10.287.950">
    <property type="entry name" value="Methyl-accepting chemotaxis protein"/>
    <property type="match status" value="1"/>
</dbReference>
<proteinExistence type="predicted"/>
<dbReference type="InterPro" id="IPR003660">
    <property type="entry name" value="HAMP_dom"/>
</dbReference>
<dbReference type="Proteomes" id="UP000515480">
    <property type="component" value="Chromosome"/>
</dbReference>
<dbReference type="RefSeq" id="WP_185980973.1">
    <property type="nucleotide sequence ID" value="NZ_CP060204.1"/>
</dbReference>
<reference evidence="7 8" key="1">
    <citation type="submission" date="2020-07" db="EMBL/GenBank/DDBJ databases">
        <title>Complete genome and description of Selenomonas timonensis sp. nov., a new bacterium isolated from a gingivitis subject.</title>
        <authorList>
            <person name="Antezack A."/>
        </authorList>
    </citation>
    <scope>NUCLEOTIDE SEQUENCE [LARGE SCALE GENOMIC DNA]</scope>
    <source>
        <strain evidence="7 8">Marseille-Q3039</strain>
    </source>
</reference>
<dbReference type="SUPFAM" id="SSF58104">
    <property type="entry name" value="Methyl-accepting chemotaxis protein (MCP) signaling domain"/>
    <property type="match status" value="1"/>
</dbReference>
<evidence type="ECO:0000256" key="5">
    <source>
        <dbReference type="SAM" id="Phobius"/>
    </source>
</evidence>
<feature type="domain" description="HAMP" evidence="6">
    <location>
        <begin position="195"/>
        <end position="249"/>
    </location>
</feature>
<dbReference type="GO" id="GO:0016020">
    <property type="term" value="C:membrane"/>
    <property type="evidence" value="ECO:0007669"/>
    <property type="project" value="UniProtKB-SubCell"/>
</dbReference>
<keyword evidence="3 5" id="KW-1133">Transmembrane helix</keyword>
<dbReference type="Gene3D" id="1.10.8.500">
    <property type="entry name" value="HAMP domain in histidine kinase"/>
    <property type="match status" value="1"/>
</dbReference>
<dbReference type="Pfam" id="PF00672">
    <property type="entry name" value="HAMP"/>
    <property type="match status" value="1"/>
</dbReference>
<dbReference type="InterPro" id="IPR029095">
    <property type="entry name" value="NarX-like_N"/>
</dbReference>
<feature type="transmembrane region" description="Helical" evidence="5">
    <location>
        <begin position="174"/>
        <end position="198"/>
    </location>
</feature>
<evidence type="ECO:0000313" key="7">
    <source>
        <dbReference type="EMBL" id="QNH55088.1"/>
    </source>
</evidence>
<evidence type="ECO:0000256" key="3">
    <source>
        <dbReference type="ARBA" id="ARBA00022989"/>
    </source>
</evidence>
<dbReference type="PROSITE" id="PS50885">
    <property type="entry name" value="HAMP"/>
    <property type="match status" value="1"/>
</dbReference>
<sequence>MTIHNKLRITLVALFVFIIGLVGLNFATFAQLDGDSLAVNASGSLRMRAYQLAWLSARLVPADADTAAELRRTMLAQIETCDRILAGLRRGDAELNLRPVSDEAVKEQLRTLQPLWEEYRTHVFAVAGAVGEEEKSEANAVVAAEVVGYVAEVDKLVTAYNHASQAKVAISKDIAVGVTVLAFLIFAISSYCIIIEVLRPIAALTASFREVAGKEADLTQQLTAKRSDEIGRIVQSFNTFVRDLRQIMQRAQACATEVSGLSDTMWRASVENSKAVECNAIAITNVAAHASEQDENIQMLDTSVHGISAHLEEMQALAQTGNVNGTELLTSIEAVRACAQLAASALEEVAKASREITAHATDSAAAIEQETASLEAFAATAEHLKGLASELDVLVGRFKV</sequence>
<dbReference type="EMBL" id="CP060204">
    <property type="protein sequence ID" value="QNH55088.1"/>
    <property type="molecule type" value="Genomic_DNA"/>
</dbReference>
<protein>
    <submittedName>
        <fullName evidence="7">Methyl-accepting chemotaxis protein</fullName>
    </submittedName>
</protein>
<dbReference type="Gene3D" id="1.20.120.960">
    <property type="entry name" value="Histidine kinase NarX, sensor domain"/>
    <property type="match status" value="1"/>
</dbReference>
<dbReference type="Pfam" id="PF13675">
    <property type="entry name" value="PilJ"/>
    <property type="match status" value="1"/>
</dbReference>
<evidence type="ECO:0000256" key="4">
    <source>
        <dbReference type="ARBA" id="ARBA00023136"/>
    </source>
</evidence>
<dbReference type="KEGG" id="stim:H1B31_03925"/>
<name>A0A7G7VLU5_9FIRM</name>
<accession>A0A7G7VLU5</accession>
<dbReference type="PANTHER" id="PTHR32089">
    <property type="entry name" value="METHYL-ACCEPTING CHEMOTAXIS PROTEIN MCPB"/>
    <property type="match status" value="1"/>
</dbReference>
<dbReference type="PANTHER" id="PTHR32089:SF112">
    <property type="entry name" value="LYSOZYME-LIKE PROTEIN-RELATED"/>
    <property type="match status" value="1"/>
</dbReference>
<dbReference type="SMART" id="SM00304">
    <property type="entry name" value="HAMP"/>
    <property type="match status" value="1"/>
</dbReference>
<evidence type="ECO:0000313" key="8">
    <source>
        <dbReference type="Proteomes" id="UP000515480"/>
    </source>
</evidence>